<dbReference type="PANTHER" id="PTHR32552">
    <property type="entry name" value="FERRICHROME IRON RECEPTOR-RELATED"/>
    <property type="match status" value="1"/>
</dbReference>
<accession>A0A5Y3W6Z2</accession>
<dbReference type="AlphaFoldDB" id="A0A5Y3W6Z2"/>
<dbReference type="InterPro" id="IPR037066">
    <property type="entry name" value="Plug_dom_sf"/>
</dbReference>
<feature type="domain" description="TonB-dependent receptor-like beta-barrel" evidence="13">
    <location>
        <begin position="249"/>
        <end position="664"/>
    </location>
</feature>
<feature type="domain" description="TonB-dependent receptor plug" evidence="14">
    <location>
        <begin position="56"/>
        <end position="151"/>
    </location>
</feature>
<evidence type="ECO:0000256" key="6">
    <source>
        <dbReference type="ARBA" id="ARBA00023077"/>
    </source>
</evidence>
<dbReference type="InterPro" id="IPR010916">
    <property type="entry name" value="TonB_box_CS"/>
</dbReference>
<evidence type="ECO:0000256" key="11">
    <source>
        <dbReference type="RuleBase" id="RU003357"/>
    </source>
</evidence>
<dbReference type="InterPro" id="IPR012910">
    <property type="entry name" value="Plug_dom"/>
</dbReference>
<comment type="caution">
    <text evidence="15">The sequence shown here is derived from an EMBL/GenBank/DDBJ whole genome shotgun (WGS) entry which is preliminary data.</text>
</comment>
<keyword evidence="2 9" id="KW-0813">Transport</keyword>
<evidence type="ECO:0000259" key="14">
    <source>
        <dbReference type="Pfam" id="PF07715"/>
    </source>
</evidence>
<evidence type="ECO:0000256" key="12">
    <source>
        <dbReference type="SAM" id="MobiDB-lite"/>
    </source>
</evidence>
<dbReference type="Pfam" id="PF07715">
    <property type="entry name" value="Plug"/>
    <property type="match status" value="1"/>
</dbReference>
<name>A0A5Y3W6Z2_SALDZ</name>
<feature type="compositionally biased region" description="Low complexity" evidence="12">
    <location>
        <begin position="39"/>
        <end position="56"/>
    </location>
</feature>
<keyword evidence="8 9" id="KW-0998">Cell outer membrane</keyword>
<dbReference type="PROSITE" id="PS00430">
    <property type="entry name" value="TONB_DEPENDENT_REC_1"/>
    <property type="match status" value="1"/>
</dbReference>
<feature type="region of interest" description="Disordered" evidence="12">
    <location>
        <begin position="39"/>
        <end position="61"/>
    </location>
</feature>
<evidence type="ECO:0000256" key="7">
    <source>
        <dbReference type="ARBA" id="ARBA00023136"/>
    </source>
</evidence>
<evidence type="ECO:0000256" key="5">
    <source>
        <dbReference type="ARBA" id="ARBA00022729"/>
    </source>
</evidence>
<dbReference type="GO" id="GO:0015344">
    <property type="term" value="F:siderophore uptake transmembrane transporter activity"/>
    <property type="evidence" value="ECO:0007669"/>
    <property type="project" value="TreeGrafter"/>
</dbReference>
<evidence type="ECO:0000256" key="8">
    <source>
        <dbReference type="ARBA" id="ARBA00023237"/>
    </source>
</evidence>
<feature type="short sequence motif" description="TonB box" evidence="10">
    <location>
        <begin position="27"/>
        <end position="33"/>
    </location>
</feature>
<keyword evidence="5" id="KW-0732">Signal</keyword>
<comment type="subcellular location">
    <subcellularLocation>
        <location evidence="1 9">Cell outer membrane</location>
        <topology evidence="1 9">Multi-pass membrane protein</topology>
    </subcellularLocation>
</comment>
<dbReference type="InterPro" id="IPR000531">
    <property type="entry name" value="Beta-barrel_TonB"/>
</dbReference>
<evidence type="ECO:0000256" key="2">
    <source>
        <dbReference type="ARBA" id="ARBA00022448"/>
    </source>
</evidence>
<dbReference type="Gene3D" id="2.170.130.10">
    <property type="entry name" value="TonB-dependent receptor, plug domain"/>
    <property type="match status" value="1"/>
</dbReference>
<dbReference type="InterPro" id="IPR036942">
    <property type="entry name" value="Beta-barrel_TonB_sf"/>
</dbReference>
<dbReference type="Proteomes" id="UP000839781">
    <property type="component" value="Unassembled WGS sequence"/>
</dbReference>
<dbReference type="Pfam" id="PF00593">
    <property type="entry name" value="TonB_dep_Rec_b-barrel"/>
    <property type="match status" value="1"/>
</dbReference>
<evidence type="ECO:0000313" key="15">
    <source>
        <dbReference type="EMBL" id="ECJ4379993.1"/>
    </source>
</evidence>
<keyword evidence="6 10" id="KW-0798">TonB box</keyword>
<keyword evidence="3 9" id="KW-1134">Transmembrane beta strand</keyword>
<dbReference type="GO" id="GO:0009279">
    <property type="term" value="C:cell outer membrane"/>
    <property type="evidence" value="ECO:0007669"/>
    <property type="project" value="UniProtKB-SubCell"/>
</dbReference>
<protein>
    <submittedName>
        <fullName evidence="15">TonB-dependent siderophore receptor</fullName>
    </submittedName>
</protein>
<dbReference type="PANTHER" id="PTHR32552:SF84">
    <property type="entry name" value="TONB-DEPENDENT RECEPTOR-RELATED"/>
    <property type="match status" value="1"/>
</dbReference>
<evidence type="ECO:0000256" key="4">
    <source>
        <dbReference type="ARBA" id="ARBA00022692"/>
    </source>
</evidence>
<dbReference type="SUPFAM" id="SSF56935">
    <property type="entry name" value="Porins"/>
    <property type="match status" value="1"/>
</dbReference>
<evidence type="ECO:0000256" key="10">
    <source>
        <dbReference type="PROSITE-ProRule" id="PRU10143"/>
    </source>
</evidence>
<dbReference type="Gene3D" id="2.40.170.20">
    <property type="entry name" value="TonB-dependent receptor, beta-barrel domain"/>
    <property type="match status" value="1"/>
</dbReference>
<dbReference type="EMBL" id="AAIYJF010000025">
    <property type="protein sequence ID" value="ECJ4379993.1"/>
    <property type="molecule type" value="Genomic_DNA"/>
</dbReference>
<evidence type="ECO:0000259" key="13">
    <source>
        <dbReference type="Pfam" id="PF00593"/>
    </source>
</evidence>
<evidence type="ECO:0000256" key="9">
    <source>
        <dbReference type="PROSITE-ProRule" id="PRU01360"/>
    </source>
</evidence>
<keyword evidence="7 9" id="KW-0472">Membrane</keyword>
<evidence type="ECO:0000256" key="3">
    <source>
        <dbReference type="ARBA" id="ARBA00022452"/>
    </source>
</evidence>
<gene>
    <name evidence="15" type="ORF">DLB95_22905</name>
</gene>
<organism evidence="15">
    <name type="scientific">Salmonella diarizonae</name>
    <dbReference type="NCBI Taxonomy" id="59204"/>
    <lineage>
        <taxon>Bacteria</taxon>
        <taxon>Pseudomonadati</taxon>
        <taxon>Pseudomonadota</taxon>
        <taxon>Gammaproteobacteria</taxon>
        <taxon>Enterobacterales</taxon>
        <taxon>Enterobacteriaceae</taxon>
        <taxon>Salmonella</taxon>
    </lineage>
</organism>
<keyword evidence="15" id="KW-0675">Receptor</keyword>
<proteinExistence type="inferred from homology"/>
<reference evidence="15" key="1">
    <citation type="submission" date="2018-05" db="EMBL/GenBank/DDBJ databases">
        <authorList>
            <person name="Ashton P.M."/>
            <person name="Dallman T."/>
            <person name="Nair S."/>
            <person name="De Pinna E."/>
            <person name="Peters T."/>
            <person name="Grant K."/>
        </authorList>
    </citation>
    <scope>NUCLEOTIDE SEQUENCE [LARGE SCALE GENOMIC DNA]</scope>
    <source>
        <strain evidence="15">474878</strain>
    </source>
</reference>
<evidence type="ECO:0000256" key="1">
    <source>
        <dbReference type="ARBA" id="ARBA00004571"/>
    </source>
</evidence>
<comment type="similarity">
    <text evidence="9 11">Belongs to the TonB-dependent receptor family.</text>
</comment>
<dbReference type="InterPro" id="IPR039426">
    <property type="entry name" value="TonB-dep_rcpt-like"/>
</dbReference>
<dbReference type="PROSITE" id="PS52016">
    <property type="entry name" value="TONB_DEPENDENT_REC_3"/>
    <property type="match status" value="1"/>
</dbReference>
<keyword evidence="4 9" id="KW-0812">Transmembrane</keyword>
<sequence length="696" mass="77399">MNLFKPLLPVFAVTIVVPPLTRAADETIVVSASSLAGTDSELLSSGSGSRLGLTDRQTPRHTETISQKTLLSGGRRTLIEVVKTAPGISGTSSPTLSNSITLRGFSGISWLLNGVEVPGTTIQIADPAHYENVDILYGTGSVLNGLSSAGGSINLTSRKAAFGRQPVEVDYAWSDYNSHRTHIGTGGTLTDGLAAGRMDVSISDTGSGVEKERSRPERVTAQLMLTPTGNTLVTFDIDRSFTDMRNAYFGTPIIDGRVDKNLRHVNYNNIQDARIRSQATSFQSTQSWYATPELTFDNQFYYYKGFREWQNAERYYQSAKPGYATRDSYGQLSHDDRLTGNRTMLTWDHPVASFPNRVTTGVDFSRREFRYMSNGFPGDGEDVLLTRPASGDFRTGSGGRGRTPVRHVTLNQYALLLEDNLNISDSVALLTQMRYSDVNIHWNYQSDNKRTEHRYNFMSVGAGPVWTINDNWTVYTSYSTGKEPGRDIFFIGPKQTSLPLTDVQQYEAGVKSTFPDKRGEMKLAIYDLRKKNLFQQSATDPNIYNAVGKQTSRGVELSGTIKPLDSVTLAGNVAYTHARFDNYRQGTEDLSGNHPHYVPEWTANLYARYMPAEKLGLDAQFHHSGSSYNDDANKIRARGYSTLDLGADYEIVKDITVGSRVRNVTDRFYTFSRTYGTAQELIAPGRTYEAYMNLRF</sequence>